<dbReference type="EMBL" id="LSRP01000076">
    <property type="protein sequence ID" value="OJF98344.1"/>
    <property type="molecule type" value="Genomic_DNA"/>
</dbReference>
<dbReference type="Proteomes" id="UP000182661">
    <property type="component" value="Unassembled WGS sequence"/>
</dbReference>
<organism evidence="1 2">
    <name type="scientific">Pararhizobium antarcticum</name>
    <dbReference type="NCBI Taxonomy" id="1798805"/>
    <lineage>
        <taxon>Bacteria</taxon>
        <taxon>Pseudomonadati</taxon>
        <taxon>Pseudomonadota</taxon>
        <taxon>Alphaproteobacteria</taxon>
        <taxon>Hyphomicrobiales</taxon>
        <taxon>Rhizobiaceae</taxon>
        <taxon>Rhizobium/Agrobacterium group</taxon>
        <taxon>Pararhizobium</taxon>
    </lineage>
</organism>
<dbReference type="OrthoDB" id="8364077at2"/>
<evidence type="ECO:0000313" key="1">
    <source>
        <dbReference type="EMBL" id="OJF98344.1"/>
    </source>
</evidence>
<dbReference type="RefSeq" id="WP_071832581.1">
    <property type="nucleotide sequence ID" value="NZ_LSRP01000076.1"/>
</dbReference>
<comment type="caution">
    <text evidence="1">The sequence shown here is derived from an EMBL/GenBank/DDBJ whole genome shotgun (WGS) entry which is preliminary data.</text>
</comment>
<dbReference type="AlphaFoldDB" id="A0A657LVU5"/>
<evidence type="ECO:0000313" key="2">
    <source>
        <dbReference type="Proteomes" id="UP000182661"/>
    </source>
</evidence>
<evidence type="ECO:0008006" key="3">
    <source>
        <dbReference type="Google" id="ProtNLM"/>
    </source>
</evidence>
<dbReference type="Pfam" id="PF07845">
    <property type="entry name" value="DUF1636"/>
    <property type="match status" value="1"/>
</dbReference>
<proteinExistence type="predicted"/>
<accession>A0A657LVU5</accession>
<name>A0A657LVU5_9HYPH</name>
<gene>
    <name evidence="1" type="ORF">AX760_14655</name>
</gene>
<sequence>MAKSSSNKHAITVCTDCRITGTPCRPGLELLARLNESLARLGRPLDRDFSVSGTVCMAGCTRPCTIAFQASGKATYLFGDILPDQDIDDLMAFAGLYAGRGDGLTRAAERPWGLNGKTIARIPAALVASELLGERLQ</sequence>
<reference evidence="1 2" key="1">
    <citation type="submission" date="2016-02" db="EMBL/GenBank/DDBJ databases">
        <title>Genome sequencing of a beta-galactosidase producing bacteria Rhizobium sp. 59.</title>
        <authorList>
            <person name="Wang D."/>
            <person name="Kot W."/>
            <person name="Qin Y."/>
            <person name="Hansen L."/>
            <person name="Naqvi K."/>
            <person name="Rensing C."/>
        </authorList>
    </citation>
    <scope>NUCLEOTIDE SEQUENCE [LARGE SCALE GENOMIC DNA]</scope>
    <source>
        <strain evidence="1 2">59</strain>
    </source>
</reference>
<keyword evidence="2" id="KW-1185">Reference proteome</keyword>
<protein>
    <recommendedName>
        <fullName evidence="3">Metal-binding protein</fullName>
    </recommendedName>
</protein>
<dbReference type="InterPro" id="IPR012863">
    <property type="entry name" value="DUF1636"/>
</dbReference>